<accession>A0A5B8XY66</accession>
<feature type="domain" description="Helicase C-terminal" evidence="2">
    <location>
        <begin position="411"/>
        <end position="560"/>
    </location>
</feature>
<evidence type="ECO:0000259" key="2">
    <source>
        <dbReference type="PROSITE" id="PS51194"/>
    </source>
</evidence>
<dbReference type="Pfam" id="PF04851">
    <property type="entry name" value="ResIII"/>
    <property type="match status" value="1"/>
</dbReference>
<dbReference type="InterPro" id="IPR025202">
    <property type="entry name" value="PLD-like_dom"/>
</dbReference>
<dbReference type="GO" id="GO:0005524">
    <property type="term" value="F:ATP binding"/>
    <property type="evidence" value="ECO:0007669"/>
    <property type="project" value="InterPro"/>
</dbReference>
<sequence>MELLATNLPGQLRMLDVIRRALKSADDVAISVSFLRFSGLQLLVDDLKRFTARGGRVRLLTSTYLGITQPEALRVLATIKGAEVRVHLAKNPLQGFHPKFFVFQGAQTECWVGSSNISKGGLTSNVEANLRHDSEQALEEALSAFEMIWEHPDVWRLSDELTDQYALALLQSATQRMAVSQVLVPEPRVRVQPNSAQAEALVNLARLRELGETRAVVIAAPGVGKTFLAAFDAEAAGAERVLFLSHRLEHLTQAKKTFEQVFGTRRTTGLVYGELKQTQAEFVFSTVQSANALESTAFDYVVVDEFHHAAAPTYRALLSKIKPQFLLGLTATPERQDGHDVLSLCDFNIAYEARLIEAINRSWLVPFHYFGIADETVDYSESIWRSARLNLEQVETALMLETRVAHILEHALEKGFDGARRACVGFCAGRRHAKFMSEKLNERGLCATYLTGENSLEEREETYANLENPEHALEWLFVADLLNEGVDIPGINSLLFLRPTDSATIFIQQLGRGLRLSPDCEVLTVLDFVGHHRNAWLNMEVLRDAAAAPNASTLPEFDLTPPKQCEILLDDVTREILLKVRRFTRRKSDWCEETYRSLRDEKGKPPFPVDLIGRADAPSLGDFRAVYGSWLDCRKTFYDADPWEMALEKDHLGWELLAQCEKNWQQPRVYAYALLWGLCAAPRTPKEGYEEFFERYPRWRAEYAPAESTNAWQTLEKKLGRLLDGKALNAEVFDQIPSSALLEHVELRLQYTLEADFRLRHGGVLRTPAELVVHRAYTRQEIVNHFRQQYDPALHNAGVITFEVGAESHIVMITKLDTSGAKSEFHYVNQFDGPQRFLWQSQNRQTQENRSGRAILDHKEDGASLHLFVQTKSHSSPHYLGKVDVESVEGNAPMNVTFSLRHRLTDELCELWLEGVRK</sequence>
<keyword evidence="4" id="KW-1185">Reference proteome</keyword>
<dbReference type="Gene3D" id="3.40.50.300">
    <property type="entry name" value="P-loop containing nucleotide triphosphate hydrolases"/>
    <property type="match status" value="2"/>
</dbReference>
<dbReference type="PROSITE" id="PS51194">
    <property type="entry name" value="HELICASE_CTER"/>
    <property type="match status" value="1"/>
</dbReference>
<dbReference type="Gene3D" id="3.30.870.10">
    <property type="entry name" value="Endonuclease Chain A"/>
    <property type="match status" value="1"/>
</dbReference>
<dbReference type="SUPFAM" id="SSF52540">
    <property type="entry name" value="P-loop containing nucleoside triphosphate hydrolases"/>
    <property type="match status" value="1"/>
</dbReference>
<dbReference type="SUPFAM" id="SSF56024">
    <property type="entry name" value="Phospholipase D/nuclease"/>
    <property type="match status" value="1"/>
</dbReference>
<dbReference type="Pfam" id="PF00271">
    <property type="entry name" value="Helicase_C"/>
    <property type="match status" value="1"/>
</dbReference>
<evidence type="ECO:0000313" key="4">
    <source>
        <dbReference type="Proteomes" id="UP000321595"/>
    </source>
</evidence>
<dbReference type="CDD" id="cd18799">
    <property type="entry name" value="SF2_C_EcoAI-like"/>
    <property type="match status" value="1"/>
</dbReference>
<organism evidence="3 4">
    <name type="scientific">Microvenator marinus</name>
    <dbReference type="NCBI Taxonomy" id="2600177"/>
    <lineage>
        <taxon>Bacteria</taxon>
        <taxon>Deltaproteobacteria</taxon>
        <taxon>Bradymonadales</taxon>
        <taxon>Microvenatoraceae</taxon>
        <taxon>Microvenator</taxon>
    </lineage>
</organism>
<dbReference type="OrthoDB" id="9804086at2"/>
<reference evidence="3 4" key="1">
    <citation type="submission" date="2019-08" db="EMBL/GenBank/DDBJ databases">
        <authorList>
            <person name="Liang Q."/>
        </authorList>
    </citation>
    <scope>NUCLEOTIDE SEQUENCE [LARGE SCALE GENOMIC DNA]</scope>
    <source>
        <strain evidence="3 4">V1718</strain>
    </source>
</reference>
<dbReference type="KEGG" id="bbae:FRD01_14235"/>
<dbReference type="PANTHER" id="PTHR47962:SF4">
    <property type="entry name" value="HELICASE"/>
    <property type="match status" value="1"/>
</dbReference>
<dbReference type="GO" id="GO:0003677">
    <property type="term" value="F:DNA binding"/>
    <property type="evidence" value="ECO:0007669"/>
    <property type="project" value="InterPro"/>
</dbReference>
<dbReference type="InterPro" id="IPR001650">
    <property type="entry name" value="Helicase_C-like"/>
</dbReference>
<dbReference type="SMART" id="SM00490">
    <property type="entry name" value="HELICc"/>
    <property type="match status" value="1"/>
</dbReference>
<dbReference type="PANTHER" id="PTHR47962">
    <property type="entry name" value="ATP-DEPENDENT HELICASE LHR-RELATED-RELATED"/>
    <property type="match status" value="1"/>
</dbReference>
<dbReference type="EMBL" id="CP042467">
    <property type="protein sequence ID" value="QED28369.1"/>
    <property type="molecule type" value="Genomic_DNA"/>
</dbReference>
<protein>
    <submittedName>
        <fullName evidence="3">DUF3427 domain-containing protein</fullName>
    </submittedName>
</protein>
<dbReference type="InterPro" id="IPR006935">
    <property type="entry name" value="Helicase/UvrB_N"/>
</dbReference>
<dbReference type="InterPro" id="IPR027417">
    <property type="entry name" value="P-loop_NTPase"/>
</dbReference>
<dbReference type="RefSeq" id="WP_146960731.1">
    <property type="nucleotide sequence ID" value="NZ_CP042467.1"/>
</dbReference>
<dbReference type="AlphaFoldDB" id="A0A5B8XY66"/>
<dbReference type="InterPro" id="IPR021835">
    <property type="entry name" value="DUF3427"/>
</dbReference>
<dbReference type="SMART" id="SM00487">
    <property type="entry name" value="DEXDc"/>
    <property type="match status" value="1"/>
</dbReference>
<dbReference type="InterPro" id="IPR014001">
    <property type="entry name" value="Helicase_ATP-bd"/>
</dbReference>
<proteinExistence type="predicted"/>
<dbReference type="PROSITE" id="PS51192">
    <property type="entry name" value="HELICASE_ATP_BIND_1"/>
    <property type="match status" value="1"/>
</dbReference>
<dbReference type="Pfam" id="PF11907">
    <property type="entry name" value="DUF3427"/>
    <property type="match status" value="1"/>
</dbReference>
<dbReference type="Pfam" id="PF13091">
    <property type="entry name" value="PLDc_2"/>
    <property type="match status" value="1"/>
</dbReference>
<evidence type="ECO:0000313" key="3">
    <source>
        <dbReference type="EMBL" id="QED28369.1"/>
    </source>
</evidence>
<dbReference type="GO" id="GO:0016887">
    <property type="term" value="F:ATP hydrolysis activity"/>
    <property type="evidence" value="ECO:0007669"/>
    <property type="project" value="TreeGrafter"/>
</dbReference>
<feature type="domain" description="Helicase ATP-binding" evidence="1">
    <location>
        <begin position="206"/>
        <end position="351"/>
    </location>
</feature>
<dbReference type="Proteomes" id="UP000321595">
    <property type="component" value="Chromosome"/>
</dbReference>
<gene>
    <name evidence="3" type="ORF">FRD01_14235</name>
</gene>
<dbReference type="InterPro" id="IPR052511">
    <property type="entry name" value="ATP-dep_Helicase"/>
</dbReference>
<name>A0A5B8XY66_9DELT</name>
<evidence type="ECO:0000259" key="1">
    <source>
        <dbReference type="PROSITE" id="PS51192"/>
    </source>
</evidence>